<evidence type="ECO:0000256" key="10">
    <source>
        <dbReference type="ARBA" id="ARBA00023268"/>
    </source>
</evidence>
<accession>A0A1H3DC69</accession>
<keyword evidence="5 13" id="KW-0444">Lipid biosynthesis</keyword>
<comment type="similarity">
    <text evidence="2 13">Belongs to the thiolase-like superfamily. FabH family.</text>
</comment>
<proteinExistence type="inferred from homology"/>
<gene>
    <name evidence="13" type="primary">fabH</name>
    <name evidence="16" type="ORF">SAMN04488238_11250</name>
</gene>
<dbReference type="GO" id="GO:0005737">
    <property type="term" value="C:cytoplasm"/>
    <property type="evidence" value="ECO:0007669"/>
    <property type="project" value="UniProtKB-SubCell"/>
</dbReference>
<organism evidence="16 17">
    <name type="scientific">Roseicitreum antarcticum</name>
    <dbReference type="NCBI Taxonomy" id="564137"/>
    <lineage>
        <taxon>Bacteria</taxon>
        <taxon>Pseudomonadati</taxon>
        <taxon>Pseudomonadota</taxon>
        <taxon>Alphaproteobacteria</taxon>
        <taxon>Rhodobacterales</taxon>
        <taxon>Paracoccaceae</taxon>
        <taxon>Roseicitreum</taxon>
    </lineage>
</organism>
<evidence type="ECO:0000256" key="3">
    <source>
        <dbReference type="ARBA" id="ARBA00012333"/>
    </source>
</evidence>
<dbReference type="PANTHER" id="PTHR34069">
    <property type="entry name" value="3-OXOACYL-[ACYL-CARRIER-PROTEIN] SYNTHASE 3"/>
    <property type="match status" value="1"/>
</dbReference>
<dbReference type="EMBL" id="FNOM01000012">
    <property type="protein sequence ID" value="SDX63284.1"/>
    <property type="molecule type" value="Genomic_DNA"/>
</dbReference>
<dbReference type="GO" id="GO:0033818">
    <property type="term" value="F:beta-ketoacyl-acyl-carrier-protein synthase III activity"/>
    <property type="evidence" value="ECO:0007669"/>
    <property type="project" value="UniProtKB-UniRule"/>
</dbReference>
<evidence type="ECO:0000256" key="9">
    <source>
        <dbReference type="ARBA" id="ARBA00023160"/>
    </source>
</evidence>
<keyword evidence="9 13" id="KW-0275">Fatty acid biosynthesis</keyword>
<dbReference type="InterPro" id="IPR013747">
    <property type="entry name" value="ACP_syn_III_C"/>
</dbReference>
<comment type="catalytic activity">
    <reaction evidence="12">
        <text>malonyl-[ACP] + acetyl-CoA + H(+) = 3-oxobutanoyl-[ACP] + CO2 + CoA</text>
        <dbReference type="Rhea" id="RHEA:12080"/>
        <dbReference type="Rhea" id="RHEA-COMP:9623"/>
        <dbReference type="Rhea" id="RHEA-COMP:9625"/>
        <dbReference type="ChEBI" id="CHEBI:15378"/>
        <dbReference type="ChEBI" id="CHEBI:16526"/>
        <dbReference type="ChEBI" id="CHEBI:57287"/>
        <dbReference type="ChEBI" id="CHEBI:57288"/>
        <dbReference type="ChEBI" id="CHEBI:78449"/>
        <dbReference type="ChEBI" id="CHEBI:78450"/>
        <dbReference type="EC" id="2.3.1.180"/>
    </reaction>
    <physiologicalReaction direction="left-to-right" evidence="12">
        <dbReference type="Rhea" id="RHEA:12081"/>
    </physiologicalReaction>
</comment>
<comment type="subcellular location">
    <subcellularLocation>
        <location evidence="13">Cytoplasm</location>
    </subcellularLocation>
</comment>
<comment type="function">
    <text evidence="13">Catalyzes the condensation reaction of fatty acid synthesis by the addition to an acyl acceptor of two carbons from malonyl-ACP. Catalyzes the first condensation reaction which initiates fatty acid synthesis and may therefore play a role in governing the total rate of fatty acid production. Possesses both acetoacetyl-ACP synthase and acetyl transacylase activities. Its substrate specificity determines the biosynthesis of branched-chain and/or straight-chain of fatty acids.</text>
</comment>
<evidence type="ECO:0000256" key="8">
    <source>
        <dbReference type="ARBA" id="ARBA00023098"/>
    </source>
</evidence>
<dbReference type="NCBIfam" id="NF006829">
    <property type="entry name" value="PRK09352.1"/>
    <property type="match status" value="1"/>
</dbReference>
<dbReference type="GO" id="GO:0006633">
    <property type="term" value="P:fatty acid biosynthetic process"/>
    <property type="evidence" value="ECO:0007669"/>
    <property type="project" value="UniProtKB-UniRule"/>
</dbReference>
<feature type="active site" evidence="13">
    <location>
        <position position="123"/>
    </location>
</feature>
<dbReference type="Pfam" id="PF08545">
    <property type="entry name" value="ACP_syn_III"/>
    <property type="match status" value="1"/>
</dbReference>
<keyword evidence="4 13" id="KW-0963">Cytoplasm</keyword>
<dbReference type="UniPathway" id="UPA00094"/>
<keyword evidence="10 13" id="KW-0511">Multifunctional enzyme</keyword>
<dbReference type="GO" id="GO:0004315">
    <property type="term" value="F:3-oxoacyl-[acyl-carrier-protein] synthase activity"/>
    <property type="evidence" value="ECO:0007669"/>
    <property type="project" value="InterPro"/>
</dbReference>
<keyword evidence="8 13" id="KW-0443">Lipid metabolism</keyword>
<dbReference type="AlphaFoldDB" id="A0A1H3DC69"/>
<evidence type="ECO:0000256" key="1">
    <source>
        <dbReference type="ARBA" id="ARBA00005194"/>
    </source>
</evidence>
<feature type="active site" evidence="13">
    <location>
        <position position="290"/>
    </location>
</feature>
<feature type="domain" description="Beta-ketoacyl-[acyl-carrier-protein] synthase III C-terminal" evidence="14">
    <location>
        <begin position="244"/>
        <end position="333"/>
    </location>
</feature>
<protein>
    <recommendedName>
        <fullName evidence="3 13">Beta-ketoacyl-[acyl-carrier-protein] synthase III</fullName>
        <shortName evidence="13">Beta-ketoacyl-ACP synthase III</shortName>
        <shortName evidence="13">KAS III</shortName>
        <ecNumber evidence="3 13">2.3.1.180</ecNumber>
    </recommendedName>
    <alternativeName>
        <fullName evidence="13">3-oxoacyl-[acyl-carrier-protein] synthase 3</fullName>
    </alternativeName>
    <alternativeName>
        <fullName evidence="13">3-oxoacyl-[acyl-carrier-protein] synthase III</fullName>
    </alternativeName>
</protein>
<dbReference type="GO" id="GO:0044550">
    <property type="term" value="P:secondary metabolite biosynthetic process"/>
    <property type="evidence" value="ECO:0007669"/>
    <property type="project" value="TreeGrafter"/>
</dbReference>
<dbReference type="InterPro" id="IPR016039">
    <property type="entry name" value="Thiolase-like"/>
</dbReference>
<sequence>MTQPVMRGAMMRRAVVIGTGHYLPERVVPNEEFTATLDTSDEWIRSRSGIERRHFAAEGQTTSDLATAAARAALLNAGIEADSIDAIIVATSTPDFTFPAVATMVQAQIGMTRGFAFDVQAVCAGFIYALANANGMILSGQADRVLVIGAETFSRIMDWTDRGTCVLFGDGAGALILEAQEGTGASSDRGILSSDLNSDGRYRDLLHVDGGVSSTGTVGHLRMQGREVFRHAVEKLAQTATHALDRAGLTTDDVDWIVPHQANLRIIRGTAQKIGVGMDRVVVTVQDHGNTSAASIPLALSVADAQGRFSPGQVIVTEAIGGGLAWGAVVLRW</sequence>
<evidence type="ECO:0000256" key="11">
    <source>
        <dbReference type="ARBA" id="ARBA00023315"/>
    </source>
</evidence>
<name>A0A1H3DC69_9RHOB</name>
<keyword evidence="6 13" id="KW-0808">Transferase</keyword>
<dbReference type="HAMAP" id="MF_01815">
    <property type="entry name" value="FabH"/>
    <property type="match status" value="1"/>
</dbReference>
<dbReference type="InterPro" id="IPR004655">
    <property type="entry name" value="FabH"/>
</dbReference>
<feature type="active site" evidence="13">
    <location>
        <position position="260"/>
    </location>
</feature>
<dbReference type="SUPFAM" id="SSF53901">
    <property type="entry name" value="Thiolase-like"/>
    <property type="match status" value="1"/>
</dbReference>
<dbReference type="Gene3D" id="3.40.47.10">
    <property type="match status" value="1"/>
</dbReference>
<feature type="region of interest" description="ACP-binding" evidence="13">
    <location>
        <begin position="261"/>
        <end position="265"/>
    </location>
</feature>
<comment type="pathway">
    <text evidence="1 13">Lipid metabolism; fatty acid biosynthesis.</text>
</comment>
<dbReference type="PANTHER" id="PTHR34069:SF2">
    <property type="entry name" value="BETA-KETOACYL-[ACYL-CARRIER-PROTEIN] SYNTHASE III"/>
    <property type="match status" value="1"/>
</dbReference>
<evidence type="ECO:0000313" key="16">
    <source>
        <dbReference type="EMBL" id="SDX63284.1"/>
    </source>
</evidence>
<dbReference type="FunFam" id="3.40.47.10:FF:000004">
    <property type="entry name" value="3-oxoacyl-[acyl-carrier-protein] synthase 3"/>
    <property type="match status" value="1"/>
</dbReference>
<dbReference type="Pfam" id="PF08541">
    <property type="entry name" value="ACP_syn_III_C"/>
    <property type="match status" value="1"/>
</dbReference>
<dbReference type="STRING" id="564137.SAMN04488238_11250"/>
<evidence type="ECO:0000256" key="13">
    <source>
        <dbReference type="HAMAP-Rule" id="MF_01815"/>
    </source>
</evidence>
<evidence type="ECO:0000256" key="6">
    <source>
        <dbReference type="ARBA" id="ARBA00022679"/>
    </source>
</evidence>
<reference evidence="16 17" key="1">
    <citation type="submission" date="2016-10" db="EMBL/GenBank/DDBJ databases">
        <authorList>
            <person name="de Groot N.N."/>
        </authorList>
    </citation>
    <scope>NUCLEOTIDE SEQUENCE [LARGE SCALE GENOMIC DNA]</scope>
    <source>
        <strain evidence="16 17">CGMCC 1.8894</strain>
    </source>
</reference>
<evidence type="ECO:0000313" key="17">
    <source>
        <dbReference type="Proteomes" id="UP000198539"/>
    </source>
</evidence>
<evidence type="ECO:0000256" key="12">
    <source>
        <dbReference type="ARBA" id="ARBA00051096"/>
    </source>
</evidence>
<keyword evidence="11 13" id="KW-0012">Acyltransferase</keyword>
<dbReference type="InterPro" id="IPR013751">
    <property type="entry name" value="ACP_syn_III_N"/>
</dbReference>
<comment type="domain">
    <text evidence="13">The last Arg residue of the ACP-binding site is essential for the weak association between ACP/AcpP and FabH.</text>
</comment>
<dbReference type="CDD" id="cd00830">
    <property type="entry name" value="KAS_III"/>
    <property type="match status" value="1"/>
</dbReference>
<dbReference type="NCBIfam" id="TIGR00747">
    <property type="entry name" value="fabH"/>
    <property type="match status" value="1"/>
</dbReference>
<evidence type="ECO:0000256" key="7">
    <source>
        <dbReference type="ARBA" id="ARBA00022832"/>
    </source>
</evidence>
<dbReference type="Proteomes" id="UP000198539">
    <property type="component" value="Unassembled WGS sequence"/>
</dbReference>
<dbReference type="EC" id="2.3.1.180" evidence="3 13"/>
<evidence type="ECO:0000259" key="15">
    <source>
        <dbReference type="Pfam" id="PF08545"/>
    </source>
</evidence>
<keyword evidence="7 13" id="KW-0276">Fatty acid metabolism</keyword>
<comment type="subunit">
    <text evidence="13">Homodimer.</text>
</comment>
<evidence type="ECO:0000256" key="5">
    <source>
        <dbReference type="ARBA" id="ARBA00022516"/>
    </source>
</evidence>
<feature type="domain" description="Beta-ketoacyl-[acyl-carrier-protein] synthase III N-terminal" evidence="15">
    <location>
        <begin position="117"/>
        <end position="200"/>
    </location>
</feature>
<evidence type="ECO:0000256" key="2">
    <source>
        <dbReference type="ARBA" id="ARBA00008642"/>
    </source>
</evidence>
<keyword evidence="17" id="KW-1185">Reference proteome</keyword>
<evidence type="ECO:0000259" key="14">
    <source>
        <dbReference type="Pfam" id="PF08541"/>
    </source>
</evidence>
<evidence type="ECO:0000256" key="4">
    <source>
        <dbReference type="ARBA" id="ARBA00022490"/>
    </source>
</evidence>